<evidence type="ECO:0000313" key="2">
    <source>
        <dbReference type="EMBL" id="CAF9908534.1"/>
    </source>
</evidence>
<feature type="compositionally biased region" description="Low complexity" evidence="1">
    <location>
        <begin position="276"/>
        <end position="292"/>
    </location>
</feature>
<feature type="compositionally biased region" description="Polar residues" evidence="1">
    <location>
        <begin position="259"/>
        <end position="269"/>
    </location>
</feature>
<evidence type="ECO:0000313" key="3">
    <source>
        <dbReference type="Proteomes" id="UP000664203"/>
    </source>
</evidence>
<dbReference type="OrthoDB" id="5244622at2759"/>
<comment type="caution">
    <text evidence="2">The sequence shown here is derived from an EMBL/GenBank/DDBJ whole genome shotgun (WGS) entry which is preliminary data.</text>
</comment>
<evidence type="ECO:0008006" key="4">
    <source>
        <dbReference type="Google" id="ProtNLM"/>
    </source>
</evidence>
<name>A0A8H3ENL1_9LECA</name>
<dbReference type="Proteomes" id="UP000664203">
    <property type="component" value="Unassembled WGS sequence"/>
</dbReference>
<keyword evidence="3" id="KW-1185">Reference proteome</keyword>
<feature type="region of interest" description="Disordered" evidence="1">
    <location>
        <begin position="135"/>
        <end position="158"/>
    </location>
</feature>
<organism evidence="2 3">
    <name type="scientific">Alectoria fallacina</name>
    <dbReference type="NCBI Taxonomy" id="1903189"/>
    <lineage>
        <taxon>Eukaryota</taxon>
        <taxon>Fungi</taxon>
        <taxon>Dikarya</taxon>
        <taxon>Ascomycota</taxon>
        <taxon>Pezizomycotina</taxon>
        <taxon>Lecanoromycetes</taxon>
        <taxon>OSLEUM clade</taxon>
        <taxon>Lecanoromycetidae</taxon>
        <taxon>Lecanorales</taxon>
        <taxon>Lecanorineae</taxon>
        <taxon>Parmeliaceae</taxon>
        <taxon>Alectoria</taxon>
    </lineage>
</organism>
<gene>
    <name evidence="2" type="ORF">ALECFALPRED_004667</name>
</gene>
<accession>A0A8H3ENL1</accession>
<protein>
    <recommendedName>
        <fullName evidence="4">RRM domain-containing protein</fullName>
    </recommendedName>
</protein>
<proteinExistence type="predicted"/>
<dbReference type="AlphaFoldDB" id="A0A8H3ENL1"/>
<feature type="compositionally biased region" description="Low complexity" evidence="1">
    <location>
        <begin position="141"/>
        <end position="157"/>
    </location>
</feature>
<dbReference type="EMBL" id="CAJPDR010000029">
    <property type="protein sequence ID" value="CAF9908534.1"/>
    <property type="molecule type" value="Genomic_DNA"/>
</dbReference>
<reference evidence="2" key="1">
    <citation type="submission" date="2021-03" db="EMBL/GenBank/DDBJ databases">
        <authorList>
            <person name="Tagirdzhanova G."/>
        </authorList>
    </citation>
    <scope>NUCLEOTIDE SEQUENCE</scope>
</reference>
<feature type="region of interest" description="Disordered" evidence="1">
    <location>
        <begin position="259"/>
        <end position="300"/>
    </location>
</feature>
<evidence type="ECO:0000256" key="1">
    <source>
        <dbReference type="SAM" id="MobiDB-lite"/>
    </source>
</evidence>
<sequence length="718" mass="78584">MGATLSFLGYASHQQPYSRYHEHVSQQLNCPSHGGPTIILGSGDAASPSIIDLCIRLAALKKDLQISRAGNTNKEAVIQYLLQSSVSNARVKQTTVQLKEQFLILKTAIDRTTKENEEIKDKLSKVEDTIFALSAPSVPNSRPQSTSTSFSSRSDFPPKGELATENLIDLLGCSQEADSAKLMEEDTTLLEEFYEDGSDIEGVFKNTTPDPSLHQFSDSEFEGSSYIVHFADSDEDAKPQDAIEVSTKKVRVPRGSSNFVTHTQQQNSLPELCEMSDVSSTESTSSPNGSNSIATSFNSTSSGLSPLNDVHVKLLEDSFSQLKALSSEGGNLNKSMAIVSTLASKLSSFGTSHHTEPSRTFAEALMETQDLQISVGDNTTEPQWSPERIFDSAQDRKTAVLINSRSAQAGEGDVPYPDFFKHGIRYVPKSHDQDVYRTVAISGLPPSITMMTLLEKVRGGMLVDVKLLDTAKITGSNTALVTFLHERSAMRYEQYAKKHPIAFGSIVAQVVVVSTPTWPIPINLRTGIEQFGRTRCFEVHHIPRKLFLSTIRQELTACPVMKSDSLECMRLGADGVLGLRFSSIRAAGHSSALFSKTPRYRGCTVQCIPDPCAQPLETLLEQRTDISEAIEEDTLEPANNSEAAVEKDTDGLTRVDWKLDSEPRRGRGFEDRAISTTDSFVDLAGHRIFSDSVSAQEPLRQETAASIASFAKSFCSPE</sequence>